<dbReference type="Proteomes" id="UP001152799">
    <property type="component" value="Unassembled WGS sequence"/>
</dbReference>
<name>A0A9P0DU60_9CUCU</name>
<dbReference type="OrthoDB" id="6760538at2759"/>
<organism evidence="3 4">
    <name type="scientific">Ceutorhynchus assimilis</name>
    <name type="common">cabbage seed weevil</name>
    <dbReference type="NCBI Taxonomy" id="467358"/>
    <lineage>
        <taxon>Eukaryota</taxon>
        <taxon>Metazoa</taxon>
        <taxon>Ecdysozoa</taxon>
        <taxon>Arthropoda</taxon>
        <taxon>Hexapoda</taxon>
        <taxon>Insecta</taxon>
        <taxon>Pterygota</taxon>
        <taxon>Neoptera</taxon>
        <taxon>Endopterygota</taxon>
        <taxon>Coleoptera</taxon>
        <taxon>Polyphaga</taxon>
        <taxon>Cucujiformia</taxon>
        <taxon>Curculionidae</taxon>
        <taxon>Ceutorhynchinae</taxon>
        <taxon>Ceutorhynchus</taxon>
    </lineage>
</organism>
<keyword evidence="2" id="KW-0812">Transmembrane</keyword>
<keyword evidence="4" id="KW-1185">Reference proteome</keyword>
<accession>A0A9P0DU60</accession>
<sequence length="109" mass="12246">MSNATKTYLDKPSLWVVIITALIIIGIVTTGVISRFLLEEYASRILLISLIVILSIIGLAALTYLEVRKRKMQAESTNMAKNGYLYKNIQPTAPRDPDWEYSNRATVEA</sequence>
<feature type="transmembrane region" description="Helical" evidence="2">
    <location>
        <begin position="12"/>
        <end position="33"/>
    </location>
</feature>
<dbReference type="AlphaFoldDB" id="A0A9P0DU60"/>
<reference evidence="3" key="1">
    <citation type="submission" date="2022-01" db="EMBL/GenBank/DDBJ databases">
        <authorList>
            <person name="King R."/>
        </authorList>
    </citation>
    <scope>NUCLEOTIDE SEQUENCE</scope>
</reference>
<keyword evidence="2" id="KW-1133">Transmembrane helix</keyword>
<evidence type="ECO:0000256" key="1">
    <source>
        <dbReference type="SAM" id="MobiDB-lite"/>
    </source>
</evidence>
<protein>
    <submittedName>
        <fullName evidence="3">Uncharacterized protein</fullName>
    </submittedName>
</protein>
<gene>
    <name evidence="3" type="ORF">CEUTPL_LOCUS14598</name>
</gene>
<dbReference type="EMBL" id="CAKJTU040000015">
    <property type="protein sequence ID" value="CAH1183443.1"/>
    <property type="molecule type" value="Genomic_DNA"/>
</dbReference>
<comment type="caution">
    <text evidence="3">The sequence shown here is derived from an EMBL/GenBank/DDBJ whole genome shotgun (WGS) entry which is preliminary data.</text>
</comment>
<evidence type="ECO:0000313" key="3">
    <source>
        <dbReference type="EMBL" id="CAH1183443.1"/>
    </source>
</evidence>
<keyword evidence="2" id="KW-0472">Membrane</keyword>
<proteinExistence type="predicted"/>
<feature type="transmembrane region" description="Helical" evidence="2">
    <location>
        <begin position="45"/>
        <end position="65"/>
    </location>
</feature>
<feature type="region of interest" description="Disordered" evidence="1">
    <location>
        <begin position="90"/>
        <end position="109"/>
    </location>
</feature>
<evidence type="ECO:0000256" key="2">
    <source>
        <dbReference type="SAM" id="Phobius"/>
    </source>
</evidence>
<evidence type="ECO:0000313" key="4">
    <source>
        <dbReference type="Proteomes" id="UP001152799"/>
    </source>
</evidence>